<reference evidence="2" key="1">
    <citation type="journal article" date="2021" name="Proc. Natl. Acad. Sci. U.S.A.">
        <title>A Catalog of Tens of Thousands of Viruses from Human Metagenomes Reveals Hidden Associations with Chronic Diseases.</title>
        <authorList>
            <person name="Tisza M.J."/>
            <person name="Buck C.B."/>
        </authorList>
    </citation>
    <scope>NUCLEOTIDE SEQUENCE</scope>
    <source>
        <strain evidence="2">CtTVN2</strain>
    </source>
</reference>
<accession>A0A8S5S7Y6</accession>
<dbReference type="Gene3D" id="3.90.1530.10">
    <property type="entry name" value="Conserved hypothetical protein from pyrococcus furiosus pfu- 392566-001, ParB domain"/>
    <property type="match status" value="1"/>
</dbReference>
<sequence length="227" mass="24997">MNITVKKLAELHKPTHNIRRHSDKQITEYIRSIEMFGQVKPLVVAEDGEIIAGNGLYEALLRMGRETCDCYVMVGLTDVQKKKLMMADNKVYELGFTDVDAIEELVKELDGDVDVPGWDADLLEMLNSTTDEADEVIGSYGDFPENEIAPINRHQAEEHVPYAETPTYSVASAPQPAPTVSAAPQQPSPVLEMSTPSEPQTAAPEADSGAEQHRCIRCPKCGELICL</sequence>
<feature type="region of interest" description="Disordered" evidence="1">
    <location>
        <begin position="169"/>
        <end position="212"/>
    </location>
</feature>
<evidence type="ECO:0000256" key="1">
    <source>
        <dbReference type="SAM" id="MobiDB-lite"/>
    </source>
</evidence>
<protein>
    <submittedName>
        <fullName evidence="2">ParB protein</fullName>
    </submittedName>
</protein>
<name>A0A8S5S7Y6_9CAUD</name>
<dbReference type="EMBL" id="BK032551">
    <property type="protein sequence ID" value="DAF47149.1"/>
    <property type="molecule type" value="Genomic_DNA"/>
</dbReference>
<organism evidence="2">
    <name type="scientific">Caudovirales sp. ctTVN2</name>
    <dbReference type="NCBI Taxonomy" id="2827634"/>
    <lineage>
        <taxon>Viruses</taxon>
        <taxon>Duplodnaviria</taxon>
        <taxon>Heunggongvirae</taxon>
        <taxon>Uroviricota</taxon>
        <taxon>Caudoviricetes</taxon>
    </lineage>
</organism>
<dbReference type="SUPFAM" id="SSF110849">
    <property type="entry name" value="ParB/Sulfiredoxin"/>
    <property type="match status" value="1"/>
</dbReference>
<proteinExistence type="predicted"/>
<dbReference type="CDD" id="cd16403">
    <property type="entry name" value="ParB_N_like_MT"/>
    <property type="match status" value="1"/>
</dbReference>
<evidence type="ECO:0000313" key="2">
    <source>
        <dbReference type="EMBL" id="DAF47149.1"/>
    </source>
</evidence>
<dbReference type="InterPro" id="IPR036086">
    <property type="entry name" value="ParB/Sulfiredoxin_sf"/>
</dbReference>